<dbReference type="InterPro" id="IPR002048">
    <property type="entry name" value="EF_hand_dom"/>
</dbReference>
<feature type="region of interest" description="Disordered" evidence="6">
    <location>
        <begin position="1"/>
        <end position="25"/>
    </location>
</feature>
<dbReference type="Pfam" id="PF02187">
    <property type="entry name" value="GAS2"/>
    <property type="match status" value="1"/>
</dbReference>
<feature type="compositionally biased region" description="Basic and acidic residues" evidence="6">
    <location>
        <begin position="1602"/>
        <end position="1628"/>
    </location>
</feature>
<dbReference type="SMART" id="SM00054">
    <property type="entry name" value="EFh"/>
    <property type="match status" value="2"/>
</dbReference>
<feature type="compositionally biased region" description="Low complexity" evidence="6">
    <location>
        <begin position="1912"/>
        <end position="1934"/>
    </location>
</feature>
<dbReference type="GO" id="GO:0005198">
    <property type="term" value="F:structural molecule activity"/>
    <property type="evidence" value="ECO:0007669"/>
    <property type="project" value="TreeGrafter"/>
</dbReference>
<dbReference type="GO" id="GO:0005737">
    <property type="term" value="C:cytoplasm"/>
    <property type="evidence" value="ECO:0007669"/>
    <property type="project" value="TreeGrafter"/>
</dbReference>
<dbReference type="GO" id="GO:0005509">
    <property type="term" value="F:calcium ion binding"/>
    <property type="evidence" value="ECO:0007669"/>
    <property type="project" value="InterPro"/>
</dbReference>
<dbReference type="GO" id="GO:0045104">
    <property type="term" value="P:intermediate filament cytoskeleton organization"/>
    <property type="evidence" value="ECO:0007669"/>
    <property type="project" value="InterPro"/>
</dbReference>
<feature type="compositionally biased region" description="Basic and acidic residues" evidence="6">
    <location>
        <begin position="1532"/>
        <end position="1542"/>
    </location>
</feature>
<evidence type="ECO:0000256" key="6">
    <source>
        <dbReference type="SAM" id="MobiDB-lite"/>
    </source>
</evidence>
<sequence>MIAPSVASVQETGSQLLSGLSGKEHTKMDTELNSLDSRWTALTSNVTQRMKTLEDTSELAKIFQDIHEPLSSWLDVTDKRFASLEPKSPNAGGIEKLISDLKNMQVEVSEREDSVKELTALGKRLQDFCKGEDVAIVQIKIDGIQKQFSDLKNKVDDSLEQMEEALPLARNFQDAHEKFVEWLSKVEPELRGKEPAWEDAEEKVQALLEELETVQPYLDIINNEGAELAEVAPGDAGLHVEEMISKDNKRYEGVRQQIEKRAEKVKMTRRKSLECINELDELLDWFDKGEDKLNNMSSICAEPDKLQKQLAEIKSFNEEVNNQKVNARDAVTTGKKLLRDSNQNDVAAIQEKIDKLKNKSQMVTSLTAERLSDLEQALPLAKSFSDTHDNLITWLDEVEPALAELEVTTVDANEVRKQHDSIKALKKDVADHKPVIDRLNKAGSALVQLVSPEAALDVQNKLDDDNKRVENVRGGVRERSNSIDAAMQQSVEFTDKLEDMLETLTTTAETIQHSEPISAHPDKIREQIEENKIVHEDMQMKSDAFDSVKEAADELIKQAGDASDPAVRDVRQKLEELTRLYSDIQNNCHDRSRALEDALAVSEKFWEDLHTLSGNIKELQDGLNNQEKPALEPEAIREQQEELEAFKDDLASTQADLEDLQETGDQLMSFVGDPERPEVRKNLNDTEETVHNINSRVDQRSKDLDAALSKAITFQEELQKMIVWLQTHEDTFNMMEPVASDLETITSQWNDIKVFKGIVDPKHVEVEILNQQVEELTRDCTVEQAIVVREPVIEVNQRWDDLQANIGDRQRDIQMALLNLGQFDQAFKDFKSWLENVDTALDELKPIYCDSKVVEMELAKLRVITNDIAAHQHSMDLLSEEAAKIMTKERPPEASKLKKKMDSLVKDWNKVKEKSAKKQSQLEDAKREARNFTEKLQGVLMKISDLDGQMITSQPVGGLPETAKEQLQAFMKIYEEIEKLESEVQGLQDMSVKLAAKDADDPAANLSQSIAVVHNRWNHAMGRAVDRKKKLEDAVGLAGNFHEELTKFIGWLTDTEKTLNNLHPVSRLVDKVTKQIEDHRVLQKDVSGHRETMFALDKMGTHLKYFSQKQDIVLIKNLLSSAQHRWEKIVSRSAERTRHLEKGYKEAKQFYDSWKDLIQWLTDAEQALNSETTISNEPEKIRSQIAKHKEFQRRLGAKQPVYDSISRAGSTLQTRCPSDDKPAIQALLADLKGRWNAVCGRSVDRQRKLEEGLLFTGQFNEALEALLDWLAKVEPTLAEDTQVHGDLDTVNGFLEAHKAFQQELGARATTVQFVRKSAKDLIEKSSEDMSQVQSQLIELSTLWDRTCKLSVNKQERLAQAHRLADEFHNKAQGLLDWLANAERQLRFKGVIPDEEAAIILQIDDHKKFEEQMLRQEATLRETLNIGQDIMKRCHPEALSTMKHWLGVLRTRWEELMGLSKHRQKKLTEALANARLNSTLLEEMLAWLNAGEVKLTDLDKETIPKDLQIVQDLMSQHQDFQNEMSSKQPSVDRLTKADKRKGGSDPSSHIPIFRGSRNLSKSKIPTIRIDRVDSGGRKTPDCFGRRTPEHFSGHRIPIASGRKTPDVSGRKTPDHSGRRTPDRSGRRTPDYSSGRRTPDYHSGRRTPEPGFHNPRVGALFNKWRHVWLLSMYRQRKLQDALDYLNELERLKSFEFEEWRKRYLLWMNHNKARIMDFFRRQDRDRDGRVTRQEFIDGILQSKFPTSRLEMEAVADIFDKDGDGFINYKEFVAALRPDRDPKPETDSEKIMDEVRRQVSKCTCVKQFKIHKIGEGKYRFGDSQKLRLVRILRSTVMVRVGGGWIALDEFLVKNDPCREFVEIAVGLWRRKQFRLKRRYLHQNTEEPKGRTNMELREQFILAEGVSQAMSGFVTKSPAGSSHSSGSSYSGRSNSTASGPVTKIREKTVNQTPWRQTKTSADGEVHQIMSHTHPDGSKVIKHKVTQELKSPRNIASPASRSSSRASTGSGSRPTSRTGSEAAEDNQEVYTTVQAEKQNVGGRKDTTVTYQTHVVQTRNVTLPTVTSTKISRIPKVSPTKKK</sequence>
<dbReference type="SMART" id="SM00243">
    <property type="entry name" value="GAS2"/>
    <property type="match status" value="1"/>
</dbReference>
<evidence type="ECO:0008006" key="10">
    <source>
        <dbReference type="Google" id="ProtNLM"/>
    </source>
</evidence>
<dbReference type="InterPro" id="IPR003108">
    <property type="entry name" value="GAR_dom"/>
</dbReference>
<proteinExistence type="predicted"/>
<feature type="compositionally biased region" description="Polar residues" evidence="6">
    <location>
        <begin position="1517"/>
        <end position="1528"/>
    </location>
</feature>
<feature type="region of interest" description="Disordered" evidence="6">
    <location>
        <begin position="1908"/>
        <end position="1958"/>
    </location>
</feature>
<dbReference type="PANTHER" id="PTHR23169:SF23">
    <property type="entry name" value="SHORT STOP, ISOFORM H"/>
    <property type="match status" value="1"/>
</dbReference>
<evidence type="ECO:0000256" key="4">
    <source>
        <dbReference type="ARBA" id="ARBA00023212"/>
    </source>
</evidence>
<dbReference type="SUPFAM" id="SSF47473">
    <property type="entry name" value="EF-hand"/>
    <property type="match status" value="1"/>
</dbReference>
<dbReference type="InterPro" id="IPR002017">
    <property type="entry name" value="Spectrin_repeat"/>
</dbReference>
<keyword evidence="4" id="KW-0206">Cytoskeleton</keyword>
<evidence type="ECO:0000259" key="7">
    <source>
        <dbReference type="PROSITE" id="PS50222"/>
    </source>
</evidence>
<reference evidence="9" key="1">
    <citation type="submission" date="2014-12" db="EMBL/GenBank/DDBJ databases">
        <title>Insight into the proteome of Arion vulgaris.</title>
        <authorList>
            <person name="Aradska J."/>
            <person name="Bulat T."/>
            <person name="Smidak R."/>
            <person name="Sarate P."/>
            <person name="Gangsoo J."/>
            <person name="Sialana F."/>
            <person name="Bilban M."/>
            <person name="Lubec G."/>
        </authorList>
    </citation>
    <scope>NUCLEOTIDE SEQUENCE</scope>
    <source>
        <tissue evidence="9">Skin</tissue>
    </source>
</reference>
<evidence type="ECO:0000256" key="2">
    <source>
        <dbReference type="ARBA" id="ARBA00022490"/>
    </source>
</evidence>
<feature type="region of interest" description="Disordered" evidence="6">
    <location>
        <begin position="1517"/>
        <end position="1653"/>
    </location>
</feature>
<feature type="compositionally biased region" description="Polar residues" evidence="6">
    <location>
        <begin position="7"/>
        <end position="18"/>
    </location>
</feature>
<feature type="compositionally biased region" description="Basic and acidic residues" evidence="6">
    <location>
        <begin position="1567"/>
        <end position="1591"/>
    </location>
</feature>
<evidence type="ECO:0000256" key="5">
    <source>
        <dbReference type="SAM" id="Coils"/>
    </source>
</evidence>
<dbReference type="CDD" id="cd00176">
    <property type="entry name" value="SPEC"/>
    <property type="match status" value="9"/>
</dbReference>
<evidence type="ECO:0000313" key="9">
    <source>
        <dbReference type="EMBL" id="CEK92957.1"/>
    </source>
</evidence>
<dbReference type="GO" id="GO:0005882">
    <property type="term" value="C:intermediate filament"/>
    <property type="evidence" value="ECO:0007669"/>
    <property type="project" value="TreeGrafter"/>
</dbReference>
<dbReference type="SUPFAM" id="SSF143575">
    <property type="entry name" value="GAS2 domain-like"/>
    <property type="match status" value="1"/>
</dbReference>
<keyword evidence="3" id="KW-0106">Calcium</keyword>
<dbReference type="SUPFAM" id="SSF46966">
    <property type="entry name" value="Spectrin repeat"/>
    <property type="match status" value="12"/>
</dbReference>
<protein>
    <recommendedName>
        <fullName evidence="10">Dystonin</fullName>
    </recommendedName>
</protein>
<dbReference type="Gene3D" id="1.20.58.60">
    <property type="match status" value="14"/>
</dbReference>
<dbReference type="SMART" id="SM00150">
    <property type="entry name" value="SPEC"/>
    <property type="match status" value="14"/>
</dbReference>
<evidence type="ECO:0000256" key="3">
    <source>
        <dbReference type="ARBA" id="ARBA00022837"/>
    </source>
</evidence>
<dbReference type="InterPro" id="IPR036534">
    <property type="entry name" value="GAR_dom_sf"/>
</dbReference>
<dbReference type="Pfam" id="PF13499">
    <property type="entry name" value="EF-hand_7"/>
    <property type="match status" value="1"/>
</dbReference>
<dbReference type="PROSITE" id="PS51460">
    <property type="entry name" value="GAR"/>
    <property type="match status" value="1"/>
</dbReference>
<feature type="domain" description="GAR" evidence="8">
    <location>
        <begin position="1782"/>
        <end position="1854"/>
    </location>
</feature>
<name>A0A0B7BJB0_9EUPU</name>
<dbReference type="GO" id="GO:0008017">
    <property type="term" value="F:microtubule binding"/>
    <property type="evidence" value="ECO:0007669"/>
    <property type="project" value="InterPro"/>
</dbReference>
<dbReference type="FunFam" id="1.20.58.60:FF:000001">
    <property type="entry name" value="Microtubule-actin cross-linking factor 1"/>
    <property type="match status" value="4"/>
</dbReference>
<dbReference type="InterPro" id="IPR011992">
    <property type="entry name" value="EF-hand-dom_pair"/>
</dbReference>
<dbReference type="GO" id="GO:0042060">
    <property type="term" value="P:wound healing"/>
    <property type="evidence" value="ECO:0007669"/>
    <property type="project" value="TreeGrafter"/>
</dbReference>
<keyword evidence="5" id="KW-0175">Coiled coil</keyword>
<evidence type="ECO:0000256" key="1">
    <source>
        <dbReference type="ARBA" id="ARBA00004245"/>
    </source>
</evidence>
<gene>
    <name evidence="9" type="primary">ORF191223</name>
</gene>
<dbReference type="PANTHER" id="PTHR23169">
    <property type="entry name" value="ENVOPLAKIN"/>
    <property type="match status" value="1"/>
</dbReference>
<dbReference type="InterPro" id="IPR018247">
    <property type="entry name" value="EF_Hand_1_Ca_BS"/>
</dbReference>
<feature type="domain" description="EF-hand" evidence="7">
    <location>
        <begin position="1707"/>
        <end position="1742"/>
    </location>
</feature>
<dbReference type="Pfam" id="PF00435">
    <property type="entry name" value="Spectrin"/>
    <property type="match status" value="11"/>
</dbReference>
<dbReference type="Gene3D" id="3.30.920.20">
    <property type="entry name" value="Gas2-like domain"/>
    <property type="match status" value="1"/>
</dbReference>
<dbReference type="InterPro" id="IPR043197">
    <property type="entry name" value="Plakin"/>
</dbReference>
<dbReference type="Gene3D" id="1.10.238.10">
    <property type="entry name" value="EF-hand"/>
    <property type="match status" value="1"/>
</dbReference>
<feature type="region of interest" description="Disordered" evidence="6">
    <location>
        <begin position="1982"/>
        <end position="2022"/>
    </location>
</feature>
<dbReference type="PROSITE" id="PS50222">
    <property type="entry name" value="EF_HAND_2"/>
    <property type="match status" value="2"/>
</dbReference>
<feature type="coiled-coil region" evidence="5">
    <location>
        <begin position="908"/>
        <end position="997"/>
    </location>
</feature>
<feature type="coiled-coil region" evidence="5">
    <location>
        <begin position="636"/>
        <end position="663"/>
    </location>
</feature>
<comment type="subcellular location">
    <subcellularLocation>
        <location evidence="1">Cytoplasm</location>
        <location evidence="1">Cytoskeleton</location>
    </subcellularLocation>
</comment>
<accession>A0A0B7BJB0</accession>
<dbReference type="EMBL" id="HACG01046092">
    <property type="protein sequence ID" value="CEK92957.1"/>
    <property type="molecule type" value="Transcribed_RNA"/>
</dbReference>
<feature type="compositionally biased region" description="Polar residues" evidence="6">
    <location>
        <begin position="1944"/>
        <end position="1955"/>
    </location>
</feature>
<dbReference type="InterPro" id="IPR018159">
    <property type="entry name" value="Spectrin/alpha-actinin"/>
</dbReference>
<keyword evidence="2" id="KW-0963">Cytoplasm</keyword>
<dbReference type="PROSITE" id="PS00018">
    <property type="entry name" value="EF_HAND_1"/>
    <property type="match status" value="2"/>
</dbReference>
<feature type="domain" description="EF-hand" evidence="7">
    <location>
        <begin position="1743"/>
        <end position="1778"/>
    </location>
</feature>
<dbReference type="GO" id="GO:0005886">
    <property type="term" value="C:plasma membrane"/>
    <property type="evidence" value="ECO:0007669"/>
    <property type="project" value="UniProtKB-SubCell"/>
</dbReference>
<feature type="compositionally biased region" description="Basic and acidic residues" evidence="6">
    <location>
        <begin position="1635"/>
        <end position="1646"/>
    </location>
</feature>
<organism evidence="9">
    <name type="scientific">Arion vulgaris</name>
    <dbReference type="NCBI Taxonomy" id="1028688"/>
    <lineage>
        <taxon>Eukaryota</taxon>
        <taxon>Metazoa</taxon>
        <taxon>Spiralia</taxon>
        <taxon>Lophotrochozoa</taxon>
        <taxon>Mollusca</taxon>
        <taxon>Gastropoda</taxon>
        <taxon>Heterobranchia</taxon>
        <taxon>Euthyneura</taxon>
        <taxon>Panpulmonata</taxon>
        <taxon>Eupulmonata</taxon>
        <taxon>Stylommatophora</taxon>
        <taxon>Helicina</taxon>
        <taxon>Arionoidea</taxon>
        <taxon>Arionidae</taxon>
        <taxon>Arion</taxon>
    </lineage>
</organism>
<evidence type="ECO:0000259" key="8">
    <source>
        <dbReference type="PROSITE" id="PS51460"/>
    </source>
</evidence>
<feature type="coiled-coil region" evidence="5">
    <location>
        <begin position="306"/>
        <end position="359"/>
    </location>
</feature>
<feature type="compositionally biased region" description="Low complexity" evidence="6">
    <location>
        <begin position="1986"/>
        <end position="2014"/>
    </location>
</feature>